<dbReference type="PROSITE" id="PS51257">
    <property type="entry name" value="PROKAR_LIPOPROTEIN"/>
    <property type="match status" value="1"/>
</dbReference>
<name>A0AAN2BJ22_9GAMM</name>
<evidence type="ECO:0000313" key="1">
    <source>
        <dbReference type="EMBL" id="BCD96512.1"/>
    </source>
</evidence>
<proteinExistence type="predicted"/>
<dbReference type="AlphaFoldDB" id="A0AAN2BJ22"/>
<reference evidence="1 2" key="1">
    <citation type="journal article" date="2022" name="IScience">
        <title>An ultrasensitive nanofiber-based assay for enzymatic hydrolysis and deep-sea microbial degradation of cellulose.</title>
        <authorList>
            <person name="Tsudome M."/>
            <person name="Tachioka M."/>
            <person name="Miyazaki M."/>
            <person name="Uchimura K."/>
            <person name="Tsuda M."/>
            <person name="Takaki Y."/>
            <person name="Deguchi S."/>
        </authorList>
    </citation>
    <scope>NUCLEOTIDE SEQUENCE [LARGE SCALE GENOMIC DNA]</scope>
    <source>
        <strain evidence="1 2">GE09</strain>
    </source>
</reference>
<gene>
    <name evidence="1" type="ORF">MARGE09_P0712</name>
</gene>
<dbReference type="RefSeq" id="WP_236986008.1">
    <property type="nucleotide sequence ID" value="NZ_AP023086.1"/>
</dbReference>
<evidence type="ECO:0000313" key="2">
    <source>
        <dbReference type="Proteomes" id="UP001320119"/>
    </source>
</evidence>
<dbReference type="PROSITE" id="PS00018">
    <property type="entry name" value="EF_HAND_1"/>
    <property type="match status" value="1"/>
</dbReference>
<dbReference type="Proteomes" id="UP001320119">
    <property type="component" value="Chromosome"/>
</dbReference>
<keyword evidence="2" id="KW-1185">Reference proteome</keyword>
<protein>
    <recommendedName>
        <fullName evidence="3">EF-hand domain-containing protein</fullName>
    </recommendedName>
</protein>
<accession>A0AAN2BJ22</accession>
<dbReference type="InterPro" id="IPR018247">
    <property type="entry name" value="EF_Hand_1_Ca_BS"/>
</dbReference>
<sequence>MHNVQKAISLPFVLAMLSAGCGNQSIQESSAVSTASVDPSFCAANASWVQKPQGAPAEVPGNGADLCQFYQFSWQWFIALMDAPNGTQRVFLDSQKYPVFLGEGQNSCADNNTESKLFVRSLKDNTVDSNDFVAPNEMNQAFNNAVIYDQQGNIVLYEARIDRGMCAVPKGSPTLPAGTTEIKSSWRTIEKADKPNYVWIQSDTNNNGTLESDELYGMVGFHLVKSTPLHPEFIWATFEHKLNAPDCQKKPISGQADHWTFTSESCAKQLPNPPATSTCHFNKVLEPASGGSSPLTGEATEICQVYAQGTRPGDNQADKNRENIITINTQLSAIFGGLNDSNALKVLQNYKIVGALWENDVSQPSSVLANQRGSIQLANTTMETNAQQGFSDPEYTGTGNLKPAANCFACHNYTGRSTNAGISHIFKYIHGK</sequence>
<evidence type="ECO:0008006" key="3">
    <source>
        <dbReference type="Google" id="ProtNLM"/>
    </source>
</evidence>
<dbReference type="EMBL" id="AP023086">
    <property type="protein sequence ID" value="BCD96512.1"/>
    <property type="molecule type" value="Genomic_DNA"/>
</dbReference>
<dbReference type="KEGG" id="marq:MARGE09_P0712"/>
<organism evidence="1 2">
    <name type="scientific">Marinagarivorans cellulosilyticus</name>
    <dbReference type="NCBI Taxonomy" id="2721545"/>
    <lineage>
        <taxon>Bacteria</taxon>
        <taxon>Pseudomonadati</taxon>
        <taxon>Pseudomonadota</taxon>
        <taxon>Gammaproteobacteria</taxon>
        <taxon>Cellvibrionales</taxon>
        <taxon>Cellvibrionaceae</taxon>
        <taxon>Marinagarivorans</taxon>
    </lineage>
</organism>